<keyword evidence="2" id="KW-1133">Transmembrane helix</keyword>
<keyword evidence="2" id="KW-0812">Transmembrane</keyword>
<evidence type="ECO:0000313" key="3">
    <source>
        <dbReference type="EMBL" id="KAJ7328500.1"/>
    </source>
</evidence>
<organism evidence="3 4">
    <name type="scientific">Mycena albidolilacea</name>
    <dbReference type="NCBI Taxonomy" id="1033008"/>
    <lineage>
        <taxon>Eukaryota</taxon>
        <taxon>Fungi</taxon>
        <taxon>Dikarya</taxon>
        <taxon>Basidiomycota</taxon>
        <taxon>Agaricomycotina</taxon>
        <taxon>Agaricomycetes</taxon>
        <taxon>Agaricomycetidae</taxon>
        <taxon>Agaricales</taxon>
        <taxon>Marasmiineae</taxon>
        <taxon>Mycenaceae</taxon>
        <taxon>Mycena</taxon>
    </lineage>
</organism>
<proteinExistence type="predicted"/>
<dbReference type="Proteomes" id="UP001218218">
    <property type="component" value="Unassembled WGS sequence"/>
</dbReference>
<accession>A0AAD6ZMD6</accession>
<sequence length="120" mass="13483">MPCQREKMADGTGTAPVARVPWNGGHGHRRQAYLDEMDMKTLIPSFGRKTQKNIEYQVIRSRISLKINCKGVGLRNTKMVCTETACDASVKRKTMINTGRRKTLLVWATLILGAGLWHIV</sequence>
<gene>
    <name evidence="3" type="ORF">DFH08DRAFT_815998</name>
</gene>
<protein>
    <submittedName>
        <fullName evidence="3">Uncharacterized protein</fullName>
    </submittedName>
</protein>
<reference evidence="3" key="1">
    <citation type="submission" date="2023-03" db="EMBL/GenBank/DDBJ databases">
        <title>Massive genome expansion in bonnet fungi (Mycena s.s.) driven by repeated elements and novel gene families across ecological guilds.</title>
        <authorList>
            <consortium name="Lawrence Berkeley National Laboratory"/>
            <person name="Harder C.B."/>
            <person name="Miyauchi S."/>
            <person name="Viragh M."/>
            <person name="Kuo A."/>
            <person name="Thoen E."/>
            <person name="Andreopoulos B."/>
            <person name="Lu D."/>
            <person name="Skrede I."/>
            <person name="Drula E."/>
            <person name="Henrissat B."/>
            <person name="Morin E."/>
            <person name="Kohler A."/>
            <person name="Barry K."/>
            <person name="LaButti K."/>
            <person name="Morin E."/>
            <person name="Salamov A."/>
            <person name="Lipzen A."/>
            <person name="Mereny Z."/>
            <person name="Hegedus B."/>
            <person name="Baldrian P."/>
            <person name="Stursova M."/>
            <person name="Weitz H."/>
            <person name="Taylor A."/>
            <person name="Grigoriev I.V."/>
            <person name="Nagy L.G."/>
            <person name="Martin F."/>
            <person name="Kauserud H."/>
        </authorList>
    </citation>
    <scope>NUCLEOTIDE SEQUENCE</scope>
    <source>
        <strain evidence="3">CBHHK002</strain>
    </source>
</reference>
<keyword evidence="4" id="KW-1185">Reference proteome</keyword>
<evidence type="ECO:0000256" key="2">
    <source>
        <dbReference type="SAM" id="Phobius"/>
    </source>
</evidence>
<dbReference type="EMBL" id="JARIHO010000039">
    <property type="protein sequence ID" value="KAJ7328500.1"/>
    <property type="molecule type" value="Genomic_DNA"/>
</dbReference>
<evidence type="ECO:0000256" key="1">
    <source>
        <dbReference type="SAM" id="MobiDB-lite"/>
    </source>
</evidence>
<name>A0AAD6ZMD6_9AGAR</name>
<feature type="region of interest" description="Disordered" evidence="1">
    <location>
        <begin position="1"/>
        <end position="24"/>
    </location>
</feature>
<keyword evidence="2" id="KW-0472">Membrane</keyword>
<evidence type="ECO:0000313" key="4">
    <source>
        <dbReference type="Proteomes" id="UP001218218"/>
    </source>
</evidence>
<dbReference type="AlphaFoldDB" id="A0AAD6ZMD6"/>
<feature type="transmembrane region" description="Helical" evidence="2">
    <location>
        <begin position="102"/>
        <end position="119"/>
    </location>
</feature>
<comment type="caution">
    <text evidence="3">The sequence shown here is derived from an EMBL/GenBank/DDBJ whole genome shotgun (WGS) entry which is preliminary data.</text>
</comment>